<sequence>MTSYIRPTNEFLRPAGETGVSSELRKNSKQQNKSKIVKQRVPSPQASQNPKYEDKLKMPAGLPYSDWHREQRRYMDEKISVQAKSSGNHKRQSVKANTSKEDELVKHMSNLPSYLQRPQKEENLQEKALNFGVLDWAQLEKWKHKQKEVPDRSSNNASCSGCDISSKATSRSSTFSSTVQNKAFAEQHSLPHSTLNSAHKHGHPQGAKPSVRNVIQFQDFETASKSNRDGQKKVPWTQKSSGGKFSDIILDKGKRRDSDHKITSKMGNLKLNSGTNEISLNQKHKASAGIDEAKKSREELRELRIRRKDRDQKVISETGAGHSNRGSYGVSLGSKEKLSTGNGESRKRVEELKQTDIDLTNRCSSGEHNNIVLLRPNELPQNEFSEVFQLSQPKKLSKQKSSEARGSHLSDSFSRAEFHCAELGSEIPHSCPLPSRVETNAMSDIMPRSLINPWGKELSSVAYHTSQCSDKTSTLLSKGVNPEKFELDLLKLRNLHVDTSKTLDEEITELSAGRGRNPSPNRRFSFSLSRMGRSFSFKEGSSVPPLSSSYVSVKSGPVRSETFAYSDTSNREKSNGHNRVKSSPLRRLLDPILKYKVSNSFHSAETILPSKESLDSFCSRPTSGSDTLQNEKHEASTTQAFLQHTVTNGLPLFSFAVKNDKMILAATMKNLTSSGKDDSGRYYTFYFVNEIKKKSGGWISQGSKRPSRGCVYNVVGQMKVSSSSNNQFLVRESVLSGVELRQADQEPLKLMSNKELGAVIVKIPNENISHDGTESDKDFMEKPCIKCLPEDRCSCNYKETEEDSDSIVVILPSGAHGSPRKGEPSPLMDRWKSGGSCDCGGWDVGCKLRVLSNQNQSTKIPKISKDCPIPDHIELFLQGGAQQASPFFSLTELKDGLYSIEFNSSISLLQSFFICVSVLSCKRPFNLLDMSEEKVFKEPILNENDGSQRRASAKYAPNPPSSPVGRV</sequence>
<feature type="compositionally biased region" description="Basic and acidic residues" evidence="1">
    <location>
        <begin position="334"/>
        <end position="349"/>
    </location>
</feature>
<name>A0AAN7EXR3_QUERU</name>
<dbReference type="AlphaFoldDB" id="A0AAN7EXR3"/>
<feature type="compositionally biased region" description="Pro residues" evidence="1">
    <location>
        <begin position="957"/>
        <end position="967"/>
    </location>
</feature>
<dbReference type="EMBL" id="JAXUIC010000007">
    <property type="protein sequence ID" value="KAK4581987.1"/>
    <property type="molecule type" value="Genomic_DNA"/>
</dbReference>
<feature type="region of interest" description="Disordered" evidence="1">
    <location>
        <begin position="146"/>
        <end position="173"/>
    </location>
</feature>
<evidence type="ECO:0000313" key="2">
    <source>
        <dbReference type="EMBL" id="KAK4581987.1"/>
    </source>
</evidence>
<feature type="compositionally biased region" description="Basic and acidic residues" evidence="1">
    <location>
        <begin position="66"/>
        <end position="79"/>
    </location>
</feature>
<reference evidence="2 3" key="1">
    <citation type="journal article" date="2023" name="G3 (Bethesda)">
        <title>A haplotype-resolved chromosome-scale genome for Quercus rubra L. provides insights into the genetics of adaptive traits for red oak species.</title>
        <authorList>
            <person name="Kapoor B."/>
            <person name="Jenkins J."/>
            <person name="Schmutz J."/>
            <person name="Zhebentyayeva T."/>
            <person name="Kuelheim C."/>
            <person name="Coggeshall M."/>
            <person name="Heim C."/>
            <person name="Lasky J.R."/>
            <person name="Leites L."/>
            <person name="Islam-Faridi N."/>
            <person name="Romero-Severson J."/>
            <person name="DeLeo V.L."/>
            <person name="Lucas S.M."/>
            <person name="Lazic D."/>
            <person name="Gailing O."/>
            <person name="Carlson J."/>
            <person name="Staton M."/>
        </authorList>
    </citation>
    <scope>NUCLEOTIDE SEQUENCE [LARGE SCALE GENOMIC DNA]</scope>
    <source>
        <strain evidence="2">Pseudo-F2</strain>
    </source>
</reference>
<feature type="compositionally biased region" description="Basic and acidic residues" evidence="1">
    <location>
        <begin position="249"/>
        <end position="260"/>
    </location>
</feature>
<proteinExistence type="predicted"/>
<comment type="caution">
    <text evidence="2">The sequence shown here is derived from an EMBL/GenBank/DDBJ whole genome shotgun (WGS) entry which is preliminary data.</text>
</comment>
<feature type="region of interest" description="Disordered" evidence="1">
    <location>
        <begin position="221"/>
        <end position="260"/>
    </location>
</feature>
<feature type="region of interest" description="Disordered" evidence="1">
    <location>
        <begin position="1"/>
        <end position="101"/>
    </location>
</feature>
<organism evidence="2 3">
    <name type="scientific">Quercus rubra</name>
    <name type="common">Northern red oak</name>
    <name type="synonym">Quercus borealis</name>
    <dbReference type="NCBI Taxonomy" id="3512"/>
    <lineage>
        <taxon>Eukaryota</taxon>
        <taxon>Viridiplantae</taxon>
        <taxon>Streptophyta</taxon>
        <taxon>Embryophyta</taxon>
        <taxon>Tracheophyta</taxon>
        <taxon>Spermatophyta</taxon>
        <taxon>Magnoliopsida</taxon>
        <taxon>eudicotyledons</taxon>
        <taxon>Gunneridae</taxon>
        <taxon>Pentapetalae</taxon>
        <taxon>rosids</taxon>
        <taxon>fabids</taxon>
        <taxon>Fagales</taxon>
        <taxon>Fagaceae</taxon>
        <taxon>Quercus</taxon>
    </lineage>
</organism>
<dbReference type="InterPro" id="IPR021916">
    <property type="entry name" value="DUF3527"/>
</dbReference>
<gene>
    <name evidence="2" type="ORF">RGQ29_025228</name>
</gene>
<keyword evidence="3" id="KW-1185">Reference proteome</keyword>
<dbReference type="Pfam" id="PF12043">
    <property type="entry name" value="DUF3527"/>
    <property type="match status" value="2"/>
</dbReference>
<feature type="region of interest" description="Disordered" evidence="1">
    <location>
        <begin position="314"/>
        <end position="349"/>
    </location>
</feature>
<dbReference type="PANTHER" id="PTHR31390:SF12">
    <property type="entry name" value="PUTATIVE (DUF3527)-RELATED"/>
    <property type="match status" value="1"/>
</dbReference>
<dbReference type="EMBL" id="JAXUIC010000007">
    <property type="protein sequence ID" value="KAK4581988.1"/>
    <property type="molecule type" value="Genomic_DNA"/>
</dbReference>
<dbReference type="Proteomes" id="UP001324115">
    <property type="component" value="Unassembled WGS sequence"/>
</dbReference>
<dbReference type="PANTHER" id="PTHR31390">
    <property type="entry name" value="EXPRESSED PROTEIN"/>
    <property type="match status" value="1"/>
</dbReference>
<feature type="region of interest" description="Disordered" evidence="1">
    <location>
        <begin position="564"/>
        <end position="583"/>
    </location>
</feature>
<protein>
    <recommendedName>
        <fullName evidence="4">DUF3527 domain protein</fullName>
    </recommendedName>
</protein>
<accession>A0AAN7EXR3</accession>
<evidence type="ECO:0000256" key="1">
    <source>
        <dbReference type="SAM" id="MobiDB-lite"/>
    </source>
</evidence>
<evidence type="ECO:0008006" key="4">
    <source>
        <dbReference type="Google" id="ProtNLM"/>
    </source>
</evidence>
<feature type="region of interest" description="Disordered" evidence="1">
    <location>
        <begin position="939"/>
        <end position="967"/>
    </location>
</feature>
<evidence type="ECO:0000313" key="3">
    <source>
        <dbReference type="Proteomes" id="UP001324115"/>
    </source>
</evidence>